<keyword evidence="1" id="KW-0472">Membrane</keyword>
<keyword evidence="3" id="KW-1185">Reference proteome</keyword>
<evidence type="ECO:0000313" key="3">
    <source>
        <dbReference type="Proteomes" id="UP000618579"/>
    </source>
</evidence>
<accession>A0ABX1ZVQ8</accession>
<comment type="caution">
    <text evidence="2">The sequence shown here is derived from an EMBL/GenBank/DDBJ whole genome shotgun (WGS) entry which is preliminary data.</text>
</comment>
<gene>
    <name evidence="2" type="ORF">GC097_27595</name>
</gene>
<dbReference type="InterPro" id="IPR016024">
    <property type="entry name" value="ARM-type_fold"/>
</dbReference>
<proteinExistence type="predicted"/>
<evidence type="ECO:0000256" key="1">
    <source>
        <dbReference type="SAM" id="Phobius"/>
    </source>
</evidence>
<protein>
    <recommendedName>
        <fullName evidence="4">HEAT repeat domain-containing protein</fullName>
    </recommendedName>
</protein>
<dbReference type="Gene3D" id="1.25.10.10">
    <property type="entry name" value="Leucine-rich Repeat Variant"/>
    <property type="match status" value="2"/>
</dbReference>
<dbReference type="SUPFAM" id="SSF48371">
    <property type="entry name" value="ARM repeat"/>
    <property type="match status" value="1"/>
</dbReference>
<organism evidence="2 3">
    <name type="scientific">Paenibacillus planticolens</name>
    <dbReference type="NCBI Taxonomy" id="2654976"/>
    <lineage>
        <taxon>Bacteria</taxon>
        <taxon>Bacillati</taxon>
        <taxon>Bacillota</taxon>
        <taxon>Bacilli</taxon>
        <taxon>Bacillales</taxon>
        <taxon>Paenibacillaceae</taxon>
        <taxon>Paenibacillus</taxon>
    </lineage>
</organism>
<evidence type="ECO:0000313" key="2">
    <source>
        <dbReference type="EMBL" id="NOV03778.1"/>
    </source>
</evidence>
<name>A0ABX1ZVQ8_9BACL</name>
<dbReference type="EMBL" id="WHNZ01000064">
    <property type="protein sequence ID" value="NOV03778.1"/>
    <property type="molecule type" value="Genomic_DNA"/>
</dbReference>
<keyword evidence="1" id="KW-0812">Transmembrane</keyword>
<sequence>MTNQAFYLLWISIGLISSFFIAIVVMWVYSYFHMIAVTKIKGTLEEMLSSYFSLEKEEDQQDVARKLNAYMKHSILKNEMFMELIIQNGEPFIENNHEQLMKLYEIAGTKQFLIKRLLSKRAHVQALACRHLGDLRVHDAEMHIYKLINSKDNDVIYHVLLALAKLGDLQRLTHILNANSQNIHLSFRAVIEIIAIFKGPKDELFKATIESSDDYLKGILIKASADYQLEDLGEYYVRYLNSTNINLKIACIRALSELKNPAYEAYVIGMLEDAEWEVRAAAAKGLEKLGTSRSFTALGEKISDSEWWVRHNAANSLVLIPGGKEYANQIMKNKDRFAREAVMGVLALSS</sequence>
<keyword evidence="1" id="KW-1133">Transmembrane helix</keyword>
<dbReference type="Proteomes" id="UP000618579">
    <property type="component" value="Unassembled WGS sequence"/>
</dbReference>
<evidence type="ECO:0008006" key="4">
    <source>
        <dbReference type="Google" id="ProtNLM"/>
    </source>
</evidence>
<reference evidence="2 3" key="1">
    <citation type="submission" date="2019-10" db="EMBL/GenBank/DDBJ databases">
        <title>Description of Paenibacillus pedi sp. nov.</title>
        <authorList>
            <person name="Carlier A."/>
            <person name="Qi S."/>
        </authorList>
    </citation>
    <scope>NUCLEOTIDE SEQUENCE [LARGE SCALE GENOMIC DNA]</scope>
    <source>
        <strain evidence="2 3">LMG 31457</strain>
    </source>
</reference>
<feature type="transmembrane region" description="Helical" evidence="1">
    <location>
        <begin position="6"/>
        <end position="32"/>
    </location>
</feature>
<dbReference type="Pfam" id="PF13646">
    <property type="entry name" value="HEAT_2"/>
    <property type="match status" value="1"/>
</dbReference>
<dbReference type="InterPro" id="IPR011989">
    <property type="entry name" value="ARM-like"/>
</dbReference>